<comment type="caution">
    <text evidence="10">The sequence shown here is derived from an EMBL/GenBank/DDBJ whole genome shotgun (WGS) entry which is preliminary data.</text>
</comment>
<keyword evidence="6" id="KW-1133">Transmembrane helix</keyword>
<dbReference type="PIRSF" id="PIRSF500216">
    <property type="entry name" value="DltB"/>
    <property type="match status" value="1"/>
</dbReference>
<keyword evidence="7 9" id="KW-0472">Membrane</keyword>
<evidence type="ECO:0000256" key="9">
    <source>
        <dbReference type="PIRNR" id="PIRNR016636"/>
    </source>
</evidence>
<evidence type="ECO:0000313" key="11">
    <source>
        <dbReference type="Proteomes" id="UP000483839"/>
    </source>
</evidence>
<organism evidence="10 11">
    <name type="scientific">Streptococcus uberis</name>
    <dbReference type="NCBI Taxonomy" id="1349"/>
    <lineage>
        <taxon>Bacteria</taxon>
        <taxon>Bacillati</taxon>
        <taxon>Bacillota</taxon>
        <taxon>Bacilli</taxon>
        <taxon>Lactobacillales</taxon>
        <taxon>Streptococcaceae</taxon>
        <taxon>Streptococcus</taxon>
    </lineage>
</organism>
<dbReference type="InterPro" id="IPR024194">
    <property type="entry name" value="Ac/AlaTfrase_AlgI/DltB"/>
</dbReference>
<dbReference type="InterPro" id="IPR004299">
    <property type="entry name" value="MBOAT_fam"/>
</dbReference>
<dbReference type="EMBL" id="WLXI01000047">
    <property type="protein sequence ID" value="MTD01914.1"/>
    <property type="molecule type" value="Genomic_DNA"/>
</dbReference>
<proteinExistence type="inferred from homology"/>
<reference evidence="10 11" key="1">
    <citation type="submission" date="2019-11" db="EMBL/GenBank/DDBJ databases">
        <title>Streptococcus uberis isolated from clinical mastitis cases on a southeastern Queensland dairy.</title>
        <authorList>
            <person name="Workentine M.L."/>
            <person name="Price R."/>
            <person name="Olchowy T."/>
        </authorList>
    </citation>
    <scope>NUCLEOTIDE SEQUENCE [LARGE SCALE GENOMIC DNA]</scope>
    <source>
        <strain evidence="10 11">OLC4459-A17</strain>
    </source>
</reference>
<dbReference type="GO" id="GO:0070395">
    <property type="term" value="P:lipoteichoic acid biosynthetic process"/>
    <property type="evidence" value="ECO:0007669"/>
    <property type="project" value="UniProtKB-UniRule"/>
</dbReference>
<evidence type="ECO:0000256" key="7">
    <source>
        <dbReference type="ARBA" id="ARBA00023136"/>
    </source>
</evidence>
<dbReference type="PANTHER" id="PTHR13285">
    <property type="entry name" value="ACYLTRANSFERASE"/>
    <property type="match status" value="1"/>
</dbReference>
<dbReference type="RefSeq" id="WP_046388141.1">
    <property type="nucleotide sequence ID" value="NZ_BAABQE010000001.1"/>
</dbReference>
<comment type="subcellular location">
    <subcellularLocation>
        <location evidence="1">Cell membrane</location>
        <topology evidence="1">Multi-pass membrane protein</topology>
    </subcellularLocation>
</comment>
<dbReference type="PIRSF" id="PIRSF016636">
    <property type="entry name" value="AlgI_DltB"/>
    <property type="match status" value="1"/>
</dbReference>
<evidence type="ECO:0000256" key="4">
    <source>
        <dbReference type="ARBA" id="ARBA00022679"/>
    </source>
</evidence>
<dbReference type="Pfam" id="PF03062">
    <property type="entry name" value="MBOAT"/>
    <property type="match status" value="1"/>
</dbReference>
<evidence type="ECO:0000313" key="10">
    <source>
        <dbReference type="EMBL" id="MTD01914.1"/>
    </source>
</evidence>
<sequence length="420" mass="50000">MMGFFNQIPYLDPYSNPIYFIYILIALLPIIIGLFFKKRFQIYESVVTIFFILAMFGQGHTSQLKAFVLYLVWQTLTVFFYKWYRTRYNHIGIFIGTVVLILLPLFFVKVNPLLGQGPHHHSLFSFLGISYLTFKSVGMIMEMRDGILKEFSLWEYLRFLIFLPTFSSGPIDRFRRFQENYRTLPEREEYLEMINSSVMQIMLGFLYKFIISYFLGTVLLPLAESQALATGGYFNHFVIYVMYLYGLNLFFDFAGYSMFAIAISQLMGIKTPKNFHLPFLSPNLKEFWNRWHMTLSFWFRDYVFMRLVHFLIKHKVFKNRNVTSGVAYLVNMTIMGFWHGITWYYIAYGIFHGLGLILTDAWIRKKKTINRKRKEKGLPPRFISKAYHYLSIVVTFHIVMVSLLLFSGFLDHFWFHPIHF</sequence>
<keyword evidence="4 9" id="KW-0808">Transferase</keyword>
<evidence type="ECO:0000256" key="5">
    <source>
        <dbReference type="ARBA" id="ARBA00022692"/>
    </source>
</evidence>
<comment type="similarity">
    <text evidence="2 9">Belongs to the membrane-bound acyltransferase family.</text>
</comment>
<dbReference type="UniPathway" id="UPA00556"/>
<evidence type="ECO:0000256" key="1">
    <source>
        <dbReference type="ARBA" id="ARBA00004651"/>
    </source>
</evidence>
<name>A0A6L6G8Y4_STRUB</name>
<gene>
    <name evidence="10" type="primary">dltB</name>
    <name evidence="10" type="ORF">GKS16_06485</name>
</gene>
<protein>
    <recommendedName>
        <fullName evidence="9">Teichoic acid D-alanyltransferase</fullName>
        <ecNumber evidence="9">2.3.1.-</ecNumber>
    </recommendedName>
</protein>
<dbReference type="GO" id="GO:0005886">
    <property type="term" value="C:plasma membrane"/>
    <property type="evidence" value="ECO:0007669"/>
    <property type="project" value="UniProtKB-SubCell"/>
</dbReference>
<dbReference type="AlphaFoldDB" id="A0A6L6G8Y4"/>
<keyword evidence="8 9" id="KW-0012">Acyltransferase</keyword>
<evidence type="ECO:0000256" key="6">
    <source>
        <dbReference type="ARBA" id="ARBA00022989"/>
    </source>
</evidence>
<dbReference type="InterPro" id="IPR024024">
    <property type="entry name" value="DltB"/>
</dbReference>
<evidence type="ECO:0000256" key="2">
    <source>
        <dbReference type="ARBA" id="ARBA00010323"/>
    </source>
</evidence>
<dbReference type="InterPro" id="IPR051085">
    <property type="entry name" value="MB_O-acyltransferase"/>
</dbReference>
<keyword evidence="5" id="KW-0812">Transmembrane</keyword>
<comment type="function">
    <text evidence="9">O-acyltransferase that catalyzes D-alanylation of both teichoic acid and lipoteichoic acid (LTA). D-alanylation of LTA plays an important role in modulating the properties of the cell wall in Gram-positive bacteria, influencing the net charge of the cell wall. Catalyzes D-alanylation from DltC carrier protein.</text>
</comment>
<keyword evidence="3 9" id="KW-1003">Cell membrane</keyword>
<dbReference type="EC" id="2.3.1.-" evidence="9"/>
<evidence type="ECO:0000256" key="8">
    <source>
        <dbReference type="ARBA" id="ARBA00023315"/>
    </source>
</evidence>
<dbReference type="Proteomes" id="UP000483839">
    <property type="component" value="Unassembled WGS sequence"/>
</dbReference>
<dbReference type="GO" id="GO:0016746">
    <property type="term" value="F:acyltransferase activity"/>
    <property type="evidence" value="ECO:0007669"/>
    <property type="project" value="UniProtKB-KW"/>
</dbReference>
<dbReference type="PANTHER" id="PTHR13285:SF23">
    <property type="entry name" value="TEICHOIC ACID D-ALANYLTRANSFERASE"/>
    <property type="match status" value="1"/>
</dbReference>
<evidence type="ECO:0000256" key="3">
    <source>
        <dbReference type="ARBA" id="ARBA00022475"/>
    </source>
</evidence>
<comment type="pathway">
    <text evidence="9">Cell wall biogenesis; lipoteichoic acid biosynthesis.</text>
</comment>
<accession>A0A6L6G8Y4</accession>
<dbReference type="NCBIfam" id="TIGR04091">
    <property type="entry name" value="LTA_dltB"/>
    <property type="match status" value="1"/>
</dbReference>